<comment type="similarity">
    <text evidence="2">Belongs to the nucleobase:cation symporter-2 (NCS2) (TC 2.A.40) family.</text>
</comment>
<feature type="transmembrane region" description="Helical" evidence="8">
    <location>
        <begin position="123"/>
        <end position="147"/>
    </location>
</feature>
<feature type="transmembrane region" description="Helical" evidence="8">
    <location>
        <begin position="93"/>
        <end position="111"/>
    </location>
</feature>
<evidence type="ECO:0000256" key="8">
    <source>
        <dbReference type="SAM" id="Phobius"/>
    </source>
</evidence>
<evidence type="ECO:0000256" key="6">
    <source>
        <dbReference type="ARBA" id="ARBA00023136"/>
    </source>
</evidence>
<dbReference type="PANTHER" id="PTHR42810">
    <property type="entry name" value="PURINE PERMEASE C1399.01C-RELATED"/>
    <property type="match status" value="1"/>
</dbReference>
<feature type="transmembrane region" description="Helical" evidence="8">
    <location>
        <begin position="290"/>
        <end position="309"/>
    </location>
</feature>
<evidence type="ECO:0000256" key="7">
    <source>
        <dbReference type="SAM" id="MobiDB-lite"/>
    </source>
</evidence>
<gene>
    <name evidence="9" type="ORF">DB88DRAFT_436127</name>
</gene>
<keyword evidence="3" id="KW-0813">Transport</keyword>
<name>A0AAD9L6B0_PAPLA</name>
<feature type="transmembrane region" description="Helical" evidence="8">
    <location>
        <begin position="512"/>
        <end position="538"/>
    </location>
</feature>
<evidence type="ECO:0000256" key="5">
    <source>
        <dbReference type="ARBA" id="ARBA00022989"/>
    </source>
</evidence>
<evidence type="ECO:0000256" key="2">
    <source>
        <dbReference type="ARBA" id="ARBA00008821"/>
    </source>
</evidence>
<keyword evidence="10" id="KW-1185">Reference proteome</keyword>
<dbReference type="GO" id="GO:0042907">
    <property type="term" value="F:xanthine transmembrane transporter activity"/>
    <property type="evidence" value="ECO:0007669"/>
    <property type="project" value="TreeGrafter"/>
</dbReference>
<feature type="compositionally biased region" description="Polar residues" evidence="7">
    <location>
        <begin position="585"/>
        <end position="595"/>
    </location>
</feature>
<accession>A0AAD9L6B0</accession>
<dbReference type="InterPro" id="IPR006042">
    <property type="entry name" value="Xan_ur_permease"/>
</dbReference>
<feature type="transmembrane region" description="Helical" evidence="8">
    <location>
        <begin position="477"/>
        <end position="500"/>
    </location>
</feature>
<comment type="subcellular location">
    <subcellularLocation>
        <location evidence="1">Membrane</location>
        <topology evidence="1">Multi-pass membrane protein</topology>
    </subcellularLocation>
</comment>
<feature type="transmembrane region" description="Helical" evidence="8">
    <location>
        <begin position="265"/>
        <end position="283"/>
    </location>
</feature>
<comment type="caution">
    <text evidence="9">The sequence shown here is derived from an EMBL/GenBank/DDBJ whole genome shotgun (WGS) entry which is preliminary data.</text>
</comment>
<evidence type="ECO:0000256" key="3">
    <source>
        <dbReference type="ARBA" id="ARBA00022448"/>
    </source>
</evidence>
<feature type="region of interest" description="Disordered" evidence="7">
    <location>
        <begin position="564"/>
        <end position="595"/>
    </location>
</feature>
<feature type="transmembrane region" description="Helical" evidence="8">
    <location>
        <begin position="203"/>
        <end position="222"/>
    </location>
</feature>
<feature type="transmembrane region" description="Helical" evidence="8">
    <location>
        <begin position="58"/>
        <end position="81"/>
    </location>
</feature>
<dbReference type="InterPro" id="IPR006043">
    <property type="entry name" value="NCS2"/>
</dbReference>
<proteinExistence type="inferred from homology"/>
<dbReference type="GO" id="GO:0005886">
    <property type="term" value="C:plasma membrane"/>
    <property type="evidence" value="ECO:0007669"/>
    <property type="project" value="TreeGrafter"/>
</dbReference>
<dbReference type="PANTHER" id="PTHR42810:SF2">
    <property type="entry name" value="PURINE PERMEASE C1399.01C-RELATED"/>
    <property type="match status" value="1"/>
</dbReference>
<evidence type="ECO:0000313" key="10">
    <source>
        <dbReference type="Proteomes" id="UP001182556"/>
    </source>
</evidence>
<organism evidence="9 10">
    <name type="scientific">Papiliotrema laurentii</name>
    <name type="common">Cryptococcus laurentii</name>
    <dbReference type="NCBI Taxonomy" id="5418"/>
    <lineage>
        <taxon>Eukaryota</taxon>
        <taxon>Fungi</taxon>
        <taxon>Dikarya</taxon>
        <taxon>Basidiomycota</taxon>
        <taxon>Agaricomycotina</taxon>
        <taxon>Tremellomycetes</taxon>
        <taxon>Tremellales</taxon>
        <taxon>Rhynchogastremaceae</taxon>
        <taxon>Papiliotrema</taxon>
    </lineage>
</organism>
<dbReference type="AlphaFoldDB" id="A0AAD9L6B0"/>
<keyword evidence="5 8" id="KW-1133">Transmembrane helix</keyword>
<feature type="transmembrane region" description="Helical" evidence="8">
    <location>
        <begin position="417"/>
        <end position="439"/>
    </location>
</feature>
<feature type="compositionally biased region" description="Basic and acidic residues" evidence="7">
    <location>
        <begin position="567"/>
        <end position="579"/>
    </location>
</feature>
<evidence type="ECO:0000313" key="9">
    <source>
        <dbReference type="EMBL" id="KAK1925250.1"/>
    </source>
</evidence>
<dbReference type="NCBIfam" id="TIGR00801">
    <property type="entry name" value="ncs2"/>
    <property type="match status" value="1"/>
</dbReference>
<keyword evidence="6 8" id="KW-0472">Membrane</keyword>
<feature type="transmembrane region" description="Helical" evidence="8">
    <location>
        <begin position="332"/>
        <end position="353"/>
    </location>
</feature>
<feature type="transmembrane region" description="Helical" evidence="8">
    <location>
        <begin position="445"/>
        <end position="465"/>
    </location>
</feature>
<dbReference type="Proteomes" id="UP001182556">
    <property type="component" value="Unassembled WGS sequence"/>
</dbReference>
<protein>
    <submittedName>
        <fullName evidence="9">Xanthine/uracil permease</fullName>
    </submittedName>
</protein>
<dbReference type="GO" id="GO:0000324">
    <property type="term" value="C:fungal-type vacuole"/>
    <property type="evidence" value="ECO:0007669"/>
    <property type="project" value="TreeGrafter"/>
</dbReference>
<keyword evidence="4 8" id="KW-0812">Transmembrane</keyword>
<dbReference type="Pfam" id="PF00860">
    <property type="entry name" value="Xan_ur_permease"/>
    <property type="match status" value="1"/>
</dbReference>
<evidence type="ECO:0000256" key="4">
    <source>
        <dbReference type="ARBA" id="ARBA00022692"/>
    </source>
</evidence>
<dbReference type="PROSITE" id="PS01116">
    <property type="entry name" value="XANTH_URACIL_PERMASE"/>
    <property type="match status" value="1"/>
</dbReference>
<reference evidence="9" key="1">
    <citation type="submission" date="2023-02" db="EMBL/GenBank/DDBJ databases">
        <title>Identification and recombinant expression of a fungal hydrolase from Papiliotrema laurentii that hydrolyzes apple cutin and clears colloidal polyester polyurethane.</title>
        <authorList>
            <consortium name="DOE Joint Genome Institute"/>
            <person name="Roman V.A."/>
            <person name="Bojanowski C."/>
            <person name="Crable B.R."/>
            <person name="Wagner D.N."/>
            <person name="Hung C.S."/>
            <person name="Nadeau L.J."/>
            <person name="Schratz L."/>
            <person name="Haridas S."/>
            <person name="Pangilinan J."/>
            <person name="Lipzen A."/>
            <person name="Na H."/>
            <person name="Yan M."/>
            <person name="Ng V."/>
            <person name="Grigoriev I.V."/>
            <person name="Spatafora J.W."/>
            <person name="Barlow D."/>
            <person name="Biffinger J."/>
            <person name="Kelley-Loughnane N."/>
            <person name="Varaljay V.A."/>
            <person name="Crookes-Goodson W.J."/>
        </authorList>
    </citation>
    <scope>NUCLEOTIDE SEQUENCE</scope>
    <source>
        <strain evidence="9">5307AH</strain>
    </source>
</reference>
<dbReference type="EMBL" id="JAODAN010000003">
    <property type="protein sequence ID" value="KAK1925250.1"/>
    <property type="molecule type" value="Genomic_DNA"/>
</dbReference>
<sequence>MAVPRDPFYKRAVRKVTTKEGWFGDYDYGFLCLPQFPYGKKAARKNPPFYSLDADLPLILAIVCGFQHSLAMLAGVITPPIIFASQLALTSDYQSYLISASLISSGILSMVQMSRFRIPRTRFYIGTGLITVVGTSFASISTGSAVFNALYADGTCPSTTDDLGNVVRQPCPEAYGKLIGTFLVTSFLEMFMSFVPPKKLRKIFPPLVTGITVVMIGVSLIGDSGFLNWGGGANSCSSRPAAPSIFELCPTIYAKGAKPWGSPEFLGLGFLSFVTIILVEIFGSPFMRNASIIIGLVVGMIVAGATGYVDATNIRTSPAITFLWVKRFKLGVYGPAVLPSLAVYVVLAMEAIGDITASADLSRVEVDGPEFDSRIQGGVLADGMAGFFSALFTVTPMSIFAQNNGVIALTRCANRRAGYICASFMILYGVLGKVSGVFLSIPNPVLGGVTTFLFASVVAAGIKVISYIKFTRKDRFVLAAAGALGFGNMLVPTWATYLFAGVKSPSPGLEGFFNSIVIILSTPYLIAGLVASILNLIIPDDAPEHETLASPSFAESSLEAGVGELPLRQHEMEKDEGKVAVEPGPSSTRVQVHDA</sequence>
<evidence type="ECO:0000256" key="1">
    <source>
        <dbReference type="ARBA" id="ARBA00004141"/>
    </source>
</evidence>